<evidence type="ECO:0000313" key="3">
    <source>
        <dbReference type="Proteomes" id="UP001174136"/>
    </source>
</evidence>
<gene>
    <name evidence="2" type="ORF">N1851_008497</name>
</gene>
<reference evidence="2" key="1">
    <citation type="journal article" date="2023" name="Front. Mar. Sci.">
        <title>A new Merluccius polli reference genome to investigate the effects of global change in West African waters.</title>
        <authorList>
            <person name="Mateo J.L."/>
            <person name="Blanco-Fernandez C."/>
            <person name="Garcia-Vazquez E."/>
            <person name="Machado-Schiaffino G."/>
        </authorList>
    </citation>
    <scope>NUCLEOTIDE SEQUENCE</scope>
    <source>
        <strain evidence="2">C29</strain>
        <tissue evidence="2">Fin</tissue>
    </source>
</reference>
<dbReference type="GO" id="GO:0008168">
    <property type="term" value="F:methyltransferase activity"/>
    <property type="evidence" value="ECO:0007669"/>
    <property type="project" value="InterPro"/>
</dbReference>
<comment type="caution">
    <text evidence="2">The sequence shown here is derived from an EMBL/GenBank/DDBJ whole genome shotgun (WGS) entry which is preliminary data.</text>
</comment>
<dbReference type="GO" id="GO:0016706">
    <property type="term" value="F:2-oxoglutarate-dependent dioxygenase activity"/>
    <property type="evidence" value="ECO:0007669"/>
    <property type="project" value="InterPro"/>
</dbReference>
<protein>
    <recommendedName>
        <fullName evidence="1">Alkylated DNA repair protein AlkB homologue 8 N-terminal domain-containing protein</fullName>
    </recommendedName>
</protein>
<sequence>MRPLVRKAQQRLYFLRKLNHAHLPHHLLTNFYRSAIESILTYCCTLHRGEQAGSPLLDIYTGRLGKKATDISKDHHHHPGHYLFSPLPSGRRFRTIKTKTNRLRNSFDPQAVTAITPEMH</sequence>
<dbReference type="AlphaFoldDB" id="A0AA47N112"/>
<name>A0AA47N112_MERPO</name>
<accession>A0AA47N112</accession>
<dbReference type="Pfam" id="PF09004">
    <property type="entry name" value="ALKBH8_N"/>
    <property type="match status" value="1"/>
</dbReference>
<evidence type="ECO:0000259" key="1">
    <source>
        <dbReference type="Pfam" id="PF09004"/>
    </source>
</evidence>
<dbReference type="EMBL" id="JAOPHQ010001493">
    <property type="protein sequence ID" value="KAK0150403.1"/>
    <property type="molecule type" value="Genomic_DNA"/>
</dbReference>
<dbReference type="Proteomes" id="UP001174136">
    <property type="component" value="Unassembled WGS sequence"/>
</dbReference>
<keyword evidence="3" id="KW-1185">Reference proteome</keyword>
<organism evidence="2 3">
    <name type="scientific">Merluccius polli</name>
    <name type="common">Benguela hake</name>
    <name type="synonym">Merluccius cadenati</name>
    <dbReference type="NCBI Taxonomy" id="89951"/>
    <lineage>
        <taxon>Eukaryota</taxon>
        <taxon>Metazoa</taxon>
        <taxon>Chordata</taxon>
        <taxon>Craniata</taxon>
        <taxon>Vertebrata</taxon>
        <taxon>Euteleostomi</taxon>
        <taxon>Actinopterygii</taxon>
        <taxon>Neopterygii</taxon>
        <taxon>Teleostei</taxon>
        <taxon>Neoteleostei</taxon>
        <taxon>Acanthomorphata</taxon>
        <taxon>Zeiogadaria</taxon>
        <taxon>Gadariae</taxon>
        <taxon>Gadiformes</taxon>
        <taxon>Gadoidei</taxon>
        <taxon>Merlucciidae</taxon>
        <taxon>Merluccius</taxon>
    </lineage>
</organism>
<feature type="domain" description="Alkylated DNA repair protein AlkB homologue 8 N-terminal" evidence="1">
    <location>
        <begin position="4"/>
        <end position="38"/>
    </location>
</feature>
<dbReference type="InterPro" id="IPR015095">
    <property type="entry name" value="AlkB_hom8_N"/>
</dbReference>
<proteinExistence type="predicted"/>
<evidence type="ECO:0000313" key="2">
    <source>
        <dbReference type="EMBL" id="KAK0150403.1"/>
    </source>
</evidence>